<evidence type="ECO:0000313" key="22">
    <source>
        <dbReference type="EMBL" id="PTX41163.1"/>
    </source>
</evidence>
<evidence type="ECO:0000313" key="23">
    <source>
        <dbReference type="Proteomes" id="UP000244069"/>
    </source>
</evidence>
<dbReference type="GO" id="GO:0004075">
    <property type="term" value="F:biotin carboxylase activity"/>
    <property type="evidence" value="ECO:0007669"/>
    <property type="project" value="UniProtKB-EC"/>
</dbReference>
<dbReference type="Gene3D" id="3.30.1490.20">
    <property type="entry name" value="ATP-grasp fold, A domain"/>
    <property type="match status" value="1"/>
</dbReference>
<evidence type="ECO:0000256" key="17">
    <source>
        <dbReference type="ARBA" id="ARBA00048600"/>
    </source>
</evidence>
<organism evidence="22 23">
    <name type="scientific">Allosediminivita pacifica</name>
    <dbReference type="NCBI Taxonomy" id="1267769"/>
    <lineage>
        <taxon>Bacteria</taxon>
        <taxon>Pseudomonadati</taxon>
        <taxon>Pseudomonadota</taxon>
        <taxon>Alphaproteobacteria</taxon>
        <taxon>Rhodobacterales</taxon>
        <taxon>Paracoccaceae</taxon>
        <taxon>Allosediminivita</taxon>
    </lineage>
</organism>
<dbReference type="GO" id="GO:2001295">
    <property type="term" value="P:malonyl-CoA biosynthetic process"/>
    <property type="evidence" value="ECO:0007669"/>
    <property type="project" value="UniProtKB-UniPathway"/>
</dbReference>
<dbReference type="Proteomes" id="UP000244069">
    <property type="component" value="Unassembled WGS sequence"/>
</dbReference>
<dbReference type="InterPro" id="IPR011761">
    <property type="entry name" value="ATP-grasp"/>
</dbReference>
<evidence type="ECO:0000256" key="3">
    <source>
        <dbReference type="ARBA" id="ARBA00011750"/>
    </source>
</evidence>
<dbReference type="Gene3D" id="3.30.470.20">
    <property type="entry name" value="ATP-grasp fold, B domain"/>
    <property type="match status" value="1"/>
</dbReference>
<dbReference type="NCBIfam" id="NF006367">
    <property type="entry name" value="PRK08591.1"/>
    <property type="match status" value="1"/>
</dbReference>
<dbReference type="Gene3D" id="3.40.50.20">
    <property type="match status" value="1"/>
</dbReference>
<dbReference type="Pfam" id="PF00289">
    <property type="entry name" value="Biotin_carb_N"/>
    <property type="match status" value="1"/>
</dbReference>
<comment type="function">
    <text evidence="1 19">This protein is a component of the acetyl coenzyme A carboxylase complex; first, biotin carboxylase catalyzes the carboxylation of the carrier protein and then the transcarboxylase transfers the carboxyl group to form malonyl-CoA.</text>
</comment>
<dbReference type="OrthoDB" id="9763189at2"/>
<dbReference type="InterPro" id="IPR005482">
    <property type="entry name" value="Biotin_COase_C"/>
</dbReference>
<evidence type="ECO:0000256" key="16">
    <source>
        <dbReference type="ARBA" id="ARBA00033786"/>
    </source>
</evidence>
<keyword evidence="13 19" id="KW-0443">Lipid metabolism</keyword>
<dbReference type="PROSITE" id="PS00867">
    <property type="entry name" value="CPSASE_2"/>
    <property type="match status" value="1"/>
</dbReference>
<evidence type="ECO:0000256" key="14">
    <source>
        <dbReference type="ARBA" id="ARBA00023160"/>
    </source>
</evidence>
<sequence length="450" mass="49190">MFDKILIANRGEIALRVIRACREMGIASVAVHSTADADAMHVRMADETICIGPASSTDSYLSIPAIISACEVTGAEAIHPGYGFLSENARFVQVVEDHGLTFIGPRAEHIRVMGDKISAKETMKKLGVPCVPGSEGGVPDLETAMQLGAEMGYPVIVKATAGGGGRGMKVAQSAEDMQRAFQTARAEAKAAFGNDEVYIEKYLQKPRHIEIQVFGDGKGNAVHLGERDCSLQRRHQKVFEEAPGPEITPENRARIGKICADAVAELGYAGAGTIEFLYEDGEFYFIEMNTRLQVEHPVTEAIFGVDLVREQIRVAAGQPLSFTQDDLQILGHAIEVRINAEKLPNFSPSPGQITQYHAPGGLGVRMDSALYQGYKIPPYYDSLIGKLIVHGRDRPEALARLHRALGELIVDGVDTTVPLFHALLAERDILTGDYNIHWLEKWLERTFEQG</sequence>
<dbReference type="Pfam" id="PF02786">
    <property type="entry name" value="CPSase_L_D2"/>
    <property type="match status" value="1"/>
</dbReference>
<feature type="domain" description="Biotin carboxylation" evidence="21">
    <location>
        <begin position="1"/>
        <end position="444"/>
    </location>
</feature>
<name>A0A2T6ABG3_9RHOB</name>
<dbReference type="GO" id="GO:0046872">
    <property type="term" value="F:metal ion binding"/>
    <property type="evidence" value="ECO:0007669"/>
    <property type="project" value="UniProtKB-KW"/>
</dbReference>
<comment type="pathway">
    <text evidence="2 19">Lipid metabolism; malonyl-CoA biosynthesis; malonyl-CoA from acetyl-CoA: step 1/1.</text>
</comment>
<dbReference type="FunFam" id="3.40.50.20:FF:000010">
    <property type="entry name" value="Propionyl-CoA carboxylase subunit alpha"/>
    <property type="match status" value="1"/>
</dbReference>
<gene>
    <name evidence="22" type="ORF">C8N44_1314</name>
</gene>
<dbReference type="PANTHER" id="PTHR48095:SF2">
    <property type="entry name" value="BIOTIN CARBOXYLASE, CHLOROPLASTIC"/>
    <property type="match status" value="1"/>
</dbReference>
<keyword evidence="7 19" id="KW-0436">Ligase</keyword>
<dbReference type="InterPro" id="IPR004549">
    <property type="entry name" value="Acetyl_CoA_COase_biotin_COase"/>
</dbReference>
<evidence type="ECO:0000256" key="11">
    <source>
        <dbReference type="ARBA" id="ARBA00022840"/>
    </source>
</evidence>
<keyword evidence="12" id="KW-0460">Magnesium</keyword>
<evidence type="ECO:0000256" key="13">
    <source>
        <dbReference type="ARBA" id="ARBA00023098"/>
    </source>
</evidence>
<keyword evidence="8" id="KW-0479">Metal-binding</keyword>
<keyword evidence="9 18" id="KW-0547">Nucleotide-binding</keyword>
<evidence type="ECO:0000256" key="7">
    <source>
        <dbReference type="ARBA" id="ARBA00022598"/>
    </source>
</evidence>
<comment type="catalytic activity">
    <reaction evidence="17 19">
        <text>N(6)-biotinyl-L-lysyl-[protein] + hydrogencarbonate + ATP = N(6)-carboxybiotinyl-L-lysyl-[protein] + ADP + phosphate + H(+)</text>
        <dbReference type="Rhea" id="RHEA:13501"/>
        <dbReference type="Rhea" id="RHEA-COMP:10505"/>
        <dbReference type="Rhea" id="RHEA-COMP:10506"/>
        <dbReference type="ChEBI" id="CHEBI:15378"/>
        <dbReference type="ChEBI" id="CHEBI:17544"/>
        <dbReference type="ChEBI" id="CHEBI:30616"/>
        <dbReference type="ChEBI" id="CHEBI:43474"/>
        <dbReference type="ChEBI" id="CHEBI:83144"/>
        <dbReference type="ChEBI" id="CHEBI:83145"/>
        <dbReference type="ChEBI" id="CHEBI:456216"/>
        <dbReference type="EC" id="6.3.4.14"/>
    </reaction>
</comment>
<dbReference type="PANTHER" id="PTHR48095">
    <property type="entry name" value="PYRUVATE CARBOXYLASE SUBUNIT A"/>
    <property type="match status" value="1"/>
</dbReference>
<dbReference type="AlphaFoldDB" id="A0A2T6ABG3"/>
<keyword evidence="6 19" id="KW-0444">Lipid biosynthesis</keyword>
<dbReference type="Pfam" id="PF02785">
    <property type="entry name" value="Biotin_carb_C"/>
    <property type="match status" value="1"/>
</dbReference>
<feature type="domain" description="ATP-grasp" evidence="20">
    <location>
        <begin position="120"/>
        <end position="316"/>
    </location>
</feature>
<comment type="caution">
    <text evidence="22">The sequence shown here is derived from an EMBL/GenBank/DDBJ whole genome shotgun (WGS) entry which is preliminary data.</text>
</comment>
<keyword evidence="15 19" id="KW-0092">Biotin</keyword>
<dbReference type="InterPro" id="IPR005479">
    <property type="entry name" value="CPAse_ATP-bd"/>
</dbReference>
<dbReference type="NCBIfam" id="TIGR00514">
    <property type="entry name" value="accC"/>
    <property type="match status" value="1"/>
</dbReference>
<dbReference type="SUPFAM" id="SSF56059">
    <property type="entry name" value="Glutathione synthetase ATP-binding domain-like"/>
    <property type="match status" value="1"/>
</dbReference>
<accession>A0A2T6ABG3</accession>
<evidence type="ECO:0000256" key="12">
    <source>
        <dbReference type="ARBA" id="ARBA00022842"/>
    </source>
</evidence>
<dbReference type="GO" id="GO:0005524">
    <property type="term" value="F:ATP binding"/>
    <property type="evidence" value="ECO:0007669"/>
    <property type="project" value="UniProtKB-UniRule"/>
</dbReference>
<evidence type="ECO:0000256" key="10">
    <source>
        <dbReference type="ARBA" id="ARBA00022832"/>
    </source>
</evidence>
<dbReference type="SMART" id="SM00878">
    <property type="entry name" value="Biotin_carb_C"/>
    <property type="match status" value="1"/>
</dbReference>
<evidence type="ECO:0000256" key="1">
    <source>
        <dbReference type="ARBA" id="ARBA00003761"/>
    </source>
</evidence>
<dbReference type="EC" id="6.3.4.14" evidence="4 19"/>
<dbReference type="InterPro" id="IPR011764">
    <property type="entry name" value="Biotin_carboxylation_dom"/>
</dbReference>
<dbReference type="InterPro" id="IPR051602">
    <property type="entry name" value="ACC_Biotin_Carboxylase"/>
</dbReference>
<evidence type="ECO:0000256" key="9">
    <source>
        <dbReference type="ARBA" id="ARBA00022741"/>
    </source>
</evidence>
<dbReference type="PROSITE" id="PS00866">
    <property type="entry name" value="CPSASE_1"/>
    <property type="match status" value="1"/>
</dbReference>
<dbReference type="SUPFAM" id="SSF51246">
    <property type="entry name" value="Rudiment single hybrid motif"/>
    <property type="match status" value="1"/>
</dbReference>
<evidence type="ECO:0000256" key="5">
    <source>
        <dbReference type="ARBA" id="ARBA00017242"/>
    </source>
</evidence>
<dbReference type="EMBL" id="QBKN01000031">
    <property type="protein sequence ID" value="PTX41163.1"/>
    <property type="molecule type" value="Genomic_DNA"/>
</dbReference>
<evidence type="ECO:0000259" key="20">
    <source>
        <dbReference type="PROSITE" id="PS50975"/>
    </source>
</evidence>
<evidence type="ECO:0000256" key="19">
    <source>
        <dbReference type="RuleBase" id="RU365063"/>
    </source>
</evidence>
<dbReference type="SUPFAM" id="SSF52440">
    <property type="entry name" value="PreATP-grasp domain"/>
    <property type="match status" value="1"/>
</dbReference>
<dbReference type="GO" id="GO:0006633">
    <property type="term" value="P:fatty acid biosynthetic process"/>
    <property type="evidence" value="ECO:0007669"/>
    <property type="project" value="UniProtKB-KW"/>
</dbReference>
<reference evidence="22 23" key="1">
    <citation type="submission" date="2018-04" db="EMBL/GenBank/DDBJ databases">
        <title>Genomic Encyclopedia of Archaeal and Bacterial Type Strains, Phase II (KMG-II): from individual species to whole genera.</title>
        <authorList>
            <person name="Goeker M."/>
        </authorList>
    </citation>
    <scope>NUCLEOTIDE SEQUENCE [LARGE SCALE GENOMIC DNA]</scope>
    <source>
        <strain evidence="22 23">DSM 29329</strain>
    </source>
</reference>
<evidence type="ECO:0000256" key="15">
    <source>
        <dbReference type="ARBA" id="ARBA00023267"/>
    </source>
</evidence>
<keyword evidence="14 19" id="KW-0275">Fatty acid biosynthesis</keyword>
<dbReference type="PROSITE" id="PS50979">
    <property type="entry name" value="BC"/>
    <property type="match status" value="1"/>
</dbReference>
<keyword evidence="10 19" id="KW-0276">Fatty acid metabolism</keyword>
<dbReference type="InterPro" id="IPR013815">
    <property type="entry name" value="ATP_grasp_subdomain_1"/>
</dbReference>
<evidence type="ECO:0000256" key="6">
    <source>
        <dbReference type="ARBA" id="ARBA00022516"/>
    </source>
</evidence>
<evidence type="ECO:0000256" key="4">
    <source>
        <dbReference type="ARBA" id="ARBA00013263"/>
    </source>
</evidence>
<evidence type="ECO:0000256" key="18">
    <source>
        <dbReference type="PROSITE-ProRule" id="PRU00409"/>
    </source>
</evidence>
<dbReference type="InterPro" id="IPR016185">
    <property type="entry name" value="PreATP-grasp_dom_sf"/>
</dbReference>
<evidence type="ECO:0000259" key="21">
    <source>
        <dbReference type="PROSITE" id="PS50979"/>
    </source>
</evidence>
<dbReference type="InterPro" id="IPR005481">
    <property type="entry name" value="BC-like_N"/>
</dbReference>
<dbReference type="UniPathway" id="UPA00655">
    <property type="reaction ID" value="UER00711"/>
</dbReference>
<comment type="subunit">
    <text evidence="3 19">Acetyl-CoA carboxylase is a heterohexamer of biotin carboxyl carrier protein, biotin carboxylase and the two subunits of carboxyl transferase in a 2:2 complex.</text>
</comment>
<dbReference type="InterPro" id="IPR011054">
    <property type="entry name" value="Rudment_hybrid_motif"/>
</dbReference>
<keyword evidence="23" id="KW-1185">Reference proteome</keyword>
<dbReference type="FunFam" id="3.30.1490.20:FF:000018">
    <property type="entry name" value="Biotin carboxylase"/>
    <property type="match status" value="1"/>
</dbReference>
<keyword evidence="11 18" id="KW-0067">ATP-binding</keyword>
<dbReference type="RefSeq" id="WP_107978369.1">
    <property type="nucleotide sequence ID" value="NZ_BMEZ01000029.1"/>
</dbReference>
<evidence type="ECO:0000256" key="8">
    <source>
        <dbReference type="ARBA" id="ARBA00022723"/>
    </source>
</evidence>
<proteinExistence type="predicted"/>
<protein>
    <recommendedName>
        <fullName evidence="5 19">Biotin carboxylase</fullName>
        <ecNumber evidence="4 19">6.3.4.14</ecNumber>
    </recommendedName>
    <alternativeName>
        <fullName evidence="16 19">Acetyl-coenzyme A carboxylase biotin carboxylase subunit A</fullName>
    </alternativeName>
</protein>
<dbReference type="PROSITE" id="PS50975">
    <property type="entry name" value="ATP_GRASP"/>
    <property type="match status" value="1"/>
</dbReference>
<evidence type="ECO:0000256" key="2">
    <source>
        <dbReference type="ARBA" id="ARBA00004956"/>
    </source>
</evidence>